<reference evidence="16 17" key="1">
    <citation type="submission" date="2019-11" db="EMBL/GenBank/DDBJ databases">
        <title>Type strains purchased from KCTC, JCM and DSMZ.</title>
        <authorList>
            <person name="Lu H."/>
        </authorList>
    </citation>
    <scope>NUCLEOTIDE SEQUENCE [LARGE SCALE GENOMIC DNA]</scope>
    <source>
        <strain evidence="16 17">KCTC 42409</strain>
    </source>
</reference>
<evidence type="ECO:0000256" key="3">
    <source>
        <dbReference type="ARBA" id="ARBA00022448"/>
    </source>
</evidence>
<dbReference type="OrthoDB" id="183532at2"/>
<evidence type="ECO:0000256" key="6">
    <source>
        <dbReference type="ARBA" id="ARBA00022729"/>
    </source>
</evidence>
<sequence length="696" mass="75391">MRTLVSALLLAGPHWAAQAAASPDEEDMALYSMSKSTISLATGSQQLLRRAPAVASVITADDIAAMGATDLDQVLETVPGFHVTRAATINPPNYIIRGIGGGGPSNPQVLVLLNGMRMMTDFNGDKGNMWVSYPLTNVARIEVIRGPGSALYGADAFAGVINIITKTADQMLGTRAGVIAGSYRTLEGWVEYGSNDGPVGIAAYVQVGTTAGAHSIIKADAQTLNDSRFGTKASLAPGPMSLAHDALDASLELTYKNWRWRNSVKWRNHVGMGSGVNSAVDPTHFSQSGNAITDLSWTDHDFAEGWGLGASLSAMFFTEQSPEGLGLFPPGARIGPNLFPNGMIGGPFRWERNVRASAYATYSGWRQHLVRAGVGHDDMNLYKVHTFKNFLLTPAGVPVPSGPVMNYDAIQPHIKPQRRNVDYVYVQDEWQFAPDWALTAGVRHDSYSDFGGTTNPRLAVVWDASLDVTVKLLHGRAFRSPSFNELFGINPVNNGNASVRPEKISTTEGVLTWQARQDLNVSVSLFRYSMTDIIRTVANPAPAPGASYQNTGSVKGNGGEVEVVWDVTRDVHWEAGYSRQNAMDQGTKMDPGYAPRHHANSRLDWRFSPDWSVSPQLNWVAGRRRAPGDARTPIANYKTFDTTLTHHAAGGWNFSASVRNLFNADAREPSLAPGLALPFDIPVYARALVVQLTGKW</sequence>
<evidence type="ECO:0000256" key="5">
    <source>
        <dbReference type="ARBA" id="ARBA00022692"/>
    </source>
</evidence>
<dbReference type="InterPro" id="IPR039426">
    <property type="entry name" value="TonB-dep_rcpt-like"/>
</dbReference>
<dbReference type="EMBL" id="WNLA01000015">
    <property type="protein sequence ID" value="MTW04404.1"/>
    <property type="molecule type" value="Genomic_DNA"/>
</dbReference>
<evidence type="ECO:0000256" key="9">
    <source>
        <dbReference type="ARBA" id="ARBA00023170"/>
    </source>
</evidence>
<keyword evidence="17" id="KW-1185">Reference proteome</keyword>
<evidence type="ECO:0000256" key="7">
    <source>
        <dbReference type="ARBA" id="ARBA00023077"/>
    </source>
</evidence>
<keyword evidence="3 11" id="KW-0813">Transport</keyword>
<evidence type="ECO:0000256" key="13">
    <source>
        <dbReference type="SAM" id="SignalP"/>
    </source>
</evidence>
<name>A0A6L6Q4U8_9BURK</name>
<comment type="similarity">
    <text evidence="2 11 12">Belongs to the TonB-dependent receptor family.</text>
</comment>
<evidence type="ECO:0000313" key="16">
    <source>
        <dbReference type="EMBL" id="MTW04404.1"/>
    </source>
</evidence>
<dbReference type="Gene3D" id="2.170.130.10">
    <property type="entry name" value="TonB-dependent receptor, plug domain"/>
    <property type="match status" value="1"/>
</dbReference>
<protein>
    <submittedName>
        <fullName evidence="16">TonB-dependent receptor</fullName>
    </submittedName>
</protein>
<comment type="caution">
    <text evidence="16">The sequence shown here is derived from an EMBL/GenBank/DDBJ whole genome shotgun (WGS) entry which is preliminary data.</text>
</comment>
<comment type="subcellular location">
    <subcellularLocation>
        <location evidence="1 11">Cell outer membrane</location>
        <topology evidence="1 11">Multi-pass membrane protein</topology>
    </subcellularLocation>
</comment>
<feature type="domain" description="TonB-dependent receptor plug" evidence="15">
    <location>
        <begin position="49"/>
        <end position="160"/>
    </location>
</feature>
<dbReference type="GO" id="GO:0009279">
    <property type="term" value="C:cell outer membrane"/>
    <property type="evidence" value="ECO:0007669"/>
    <property type="project" value="UniProtKB-SubCell"/>
</dbReference>
<evidence type="ECO:0000256" key="1">
    <source>
        <dbReference type="ARBA" id="ARBA00004571"/>
    </source>
</evidence>
<keyword evidence="7 12" id="KW-0798">TonB box</keyword>
<evidence type="ECO:0000256" key="8">
    <source>
        <dbReference type="ARBA" id="ARBA00023136"/>
    </source>
</evidence>
<dbReference type="AlphaFoldDB" id="A0A6L6Q4U8"/>
<dbReference type="Pfam" id="PF07715">
    <property type="entry name" value="Plug"/>
    <property type="match status" value="1"/>
</dbReference>
<accession>A0A6L6Q4U8</accession>
<evidence type="ECO:0000256" key="10">
    <source>
        <dbReference type="ARBA" id="ARBA00023237"/>
    </source>
</evidence>
<evidence type="ECO:0000259" key="14">
    <source>
        <dbReference type="Pfam" id="PF00593"/>
    </source>
</evidence>
<dbReference type="PANTHER" id="PTHR30069">
    <property type="entry name" value="TONB-DEPENDENT OUTER MEMBRANE RECEPTOR"/>
    <property type="match status" value="1"/>
</dbReference>
<keyword evidence="9 16" id="KW-0675">Receptor</keyword>
<proteinExistence type="inferred from homology"/>
<keyword evidence="4 11" id="KW-1134">Transmembrane beta strand</keyword>
<keyword evidence="6 13" id="KW-0732">Signal</keyword>
<dbReference type="PANTHER" id="PTHR30069:SF29">
    <property type="entry name" value="HEMOGLOBIN AND HEMOGLOBIN-HAPTOGLOBIN-BINDING PROTEIN 1-RELATED"/>
    <property type="match status" value="1"/>
</dbReference>
<dbReference type="GO" id="GO:0015344">
    <property type="term" value="F:siderophore uptake transmembrane transporter activity"/>
    <property type="evidence" value="ECO:0007669"/>
    <property type="project" value="TreeGrafter"/>
</dbReference>
<dbReference type="InterPro" id="IPR000531">
    <property type="entry name" value="Beta-barrel_TonB"/>
</dbReference>
<feature type="chain" id="PRO_5027119953" evidence="13">
    <location>
        <begin position="20"/>
        <end position="696"/>
    </location>
</feature>
<evidence type="ECO:0000256" key="12">
    <source>
        <dbReference type="RuleBase" id="RU003357"/>
    </source>
</evidence>
<keyword evidence="8 11" id="KW-0472">Membrane</keyword>
<evidence type="ECO:0000256" key="11">
    <source>
        <dbReference type="PROSITE-ProRule" id="PRU01360"/>
    </source>
</evidence>
<dbReference type="PROSITE" id="PS52016">
    <property type="entry name" value="TONB_DEPENDENT_REC_3"/>
    <property type="match status" value="1"/>
</dbReference>
<dbReference type="GO" id="GO:0044718">
    <property type="term" value="P:siderophore transmembrane transport"/>
    <property type="evidence" value="ECO:0007669"/>
    <property type="project" value="TreeGrafter"/>
</dbReference>
<dbReference type="InterPro" id="IPR037066">
    <property type="entry name" value="Plug_dom_sf"/>
</dbReference>
<keyword evidence="5 11" id="KW-0812">Transmembrane</keyword>
<feature type="domain" description="TonB-dependent receptor-like beta-barrel" evidence="14">
    <location>
        <begin position="256"/>
        <end position="661"/>
    </location>
</feature>
<dbReference type="InterPro" id="IPR012910">
    <property type="entry name" value="Plug_dom"/>
</dbReference>
<evidence type="ECO:0000313" key="17">
    <source>
        <dbReference type="Proteomes" id="UP000484015"/>
    </source>
</evidence>
<evidence type="ECO:0000256" key="2">
    <source>
        <dbReference type="ARBA" id="ARBA00009810"/>
    </source>
</evidence>
<dbReference type="Proteomes" id="UP000484015">
    <property type="component" value="Unassembled WGS sequence"/>
</dbReference>
<gene>
    <name evidence="16" type="ORF">GM668_20200</name>
</gene>
<organism evidence="16 17">
    <name type="scientific">Pseudoduganella ginsengisoli</name>
    <dbReference type="NCBI Taxonomy" id="1462440"/>
    <lineage>
        <taxon>Bacteria</taxon>
        <taxon>Pseudomonadati</taxon>
        <taxon>Pseudomonadota</taxon>
        <taxon>Betaproteobacteria</taxon>
        <taxon>Burkholderiales</taxon>
        <taxon>Oxalobacteraceae</taxon>
        <taxon>Telluria group</taxon>
        <taxon>Pseudoduganella</taxon>
    </lineage>
</organism>
<feature type="signal peptide" evidence="13">
    <location>
        <begin position="1"/>
        <end position="19"/>
    </location>
</feature>
<dbReference type="Gene3D" id="2.40.170.20">
    <property type="entry name" value="TonB-dependent receptor, beta-barrel domain"/>
    <property type="match status" value="1"/>
</dbReference>
<evidence type="ECO:0000256" key="4">
    <source>
        <dbReference type="ARBA" id="ARBA00022452"/>
    </source>
</evidence>
<dbReference type="RefSeq" id="WP_155440756.1">
    <property type="nucleotide sequence ID" value="NZ_WNLA01000015.1"/>
</dbReference>
<dbReference type="Pfam" id="PF00593">
    <property type="entry name" value="TonB_dep_Rec_b-barrel"/>
    <property type="match status" value="1"/>
</dbReference>
<dbReference type="InterPro" id="IPR036942">
    <property type="entry name" value="Beta-barrel_TonB_sf"/>
</dbReference>
<dbReference type="SUPFAM" id="SSF56935">
    <property type="entry name" value="Porins"/>
    <property type="match status" value="1"/>
</dbReference>
<keyword evidence="10 11" id="KW-0998">Cell outer membrane</keyword>
<dbReference type="CDD" id="cd01347">
    <property type="entry name" value="ligand_gated_channel"/>
    <property type="match status" value="1"/>
</dbReference>
<evidence type="ECO:0000259" key="15">
    <source>
        <dbReference type="Pfam" id="PF07715"/>
    </source>
</evidence>